<dbReference type="PANTHER" id="PTHR15885">
    <property type="entry name" value="COILED-COIL DOMAIN-CONTAINING PROTEIN 174"/>
    <property type="match status" value="1"/>
</dbReference>
<accession>A0A8H6AI22</accession>
<feature type="compositionally biased region" description="Basic and acidic residues" evidence="2">
    <location>
        <begin position="293"/>
        <end position="343"/>
    </location>
</feature>
<proteinExistence type="predicted"/>
<dbReference type="Proteomes" id="UP000531561">
    <property type="component" value="Unassembled WGS sequence"/>
</dbReference>
<name>A0A8H6AI22_9HELO</name>
<dbReference type="RefSeq" id="XP_037186660.1">
    <property type="nucleotide sequence ID" value="XM_037341017.1"/>
</dbReference>
<sequence length="367" mass="41767">MSNDPNNLYNFKKPKLHSSSAKELSSSTNLAFSSTLSSLLASQTQESSSSSATRGRPRPSKAKEDIFKTHNKGTKKRAAKDLEDDEDRNIYTQIRKTGQGERIDDSTLHRSKKRLAEKAKIYSRLKRGDHDRLGNGSGNGDGDENEEAEGLVDFDRKWVEGGEKDEDSDSDDSFGGGASNAEDNQLVEYEDEFGRLRQVTRKEAQRLERQRRNALLGAEELERMSARPAQPAQLIYGDTIQSSAFTSTLDSETAEKMEELAKKRDRSATPPEMKHYEADKEVRSKGQGFYSFSKDEEMRKEEMENLERMRRETERGRKEREGLKEKRKREIEERRRVLGEKRAKKQADAFLEGLGDVPTPTLMDGKE</sequence>
<keyword evidence="4" id="KW-1185">Reference proteome</keyword>
<evidence type="ECO:0000313" key="4">
    <source>
        <dbReference type="Proteomes" id="UP000531561"/>
    </source>
</evidence>
<dbReference type="GeneID" id="59264709"/>
<feature type="compositionally biased region" description="Basic and acidic residues" evidence="2">
    <location>
        <begin position="272"/>
        <end position="284"/>
    </location>
</feature>
<dbReference type="OrthoDB" id="333551at2759"/>
<protein>
    <submittedName>
        <fullName evidence="3">Uncharacterized protein</fullName>
    </submittedName>
</protein>
<comment type="caution">
    <text evidence="3">The sequence shown here is derived from an EMBL/GenBank/DDBJ whole genome shotgun (WGS) entry which is preliminary data.</text>
</comment>
<dbReference type="AlphaFoldDB" id="A0A8H6AI22"/>
<dbReference type="PANTHER" id="PTHR15885:SF1">
    <property type="entry name" value="COILED-COIL DOMAIN-CONTAINING PROTEIN 174"/>
    <property type="match status" value="1"/>
</dbReference>
<feature type="region of interest" description="Disordered" evidence="2">
    <location>
        <begin position="1"/>
        <end position="189"/>
    </location>
</feature>
<evidence type="ECO:0000313" key="3">
    <source>
        <dbReference type="EMBL" id="KAF5867711.1"/>
    </source>
</evidence>
<feature type="compositionally biased region" description="Basic and acidic residues" evidence="2">
    <location>
        <begin position="98"/>
        <end position="133"/>
    </location>
</feature>
<feature type="compositionally biased region" description="Basic and acidic residues" evidence="2">
    <location>
        <begin position="153"/>
        <end position="162"/>
    </location>
</feature>
<dbReference type="GO" id="GO:0005634">
    <property type="term" value="C:nucleus"/>
    <property type="evidence" value="ECO:0007669"/>
    <property type="project" value="TreeGrafter"/>
</dbReference>
<feature type="compositionally biased region" description="Low complexity" evidence="2">
    <location>
        <begin position="18"/>
        <end position="53"/>
    </location>
</feature>
<evidence type="ECO:0000256" key="2">
    <source>
        <dbReference type="SAM" id="MobiDB-lite"/>
    </source>
</evidence>
<dbReference type="Pfam" id="PF13300">
    <property type="entry name" value="DUF4078"/>
    <property type="match status" value="1"/>
</dbReference>
<feature type="compositionally biased region" description="Acidic residues" evidence="2">
    <location>
        <begin position="141"/>
        <end position="152"/>
    </location>
</feature>
<organism evidence="3 4">
    <name type="scientific">Botrytis fragariae</name>
    <dbReference type="NCBI Taxonomy" id="1964551"/>
    <lineage>
        <taxon>Eukaryota</taxon>
        <taxon>Fungi</taxon>
        <taxon>Dikarya</taxon>
        <taxon>Ascomycota</taxon>
        <taxon>Pezizomycotina</taxon>
        <taxon>Leotiomycetes</taxon>
        <taxon>Helotiales</taxon>
        <taxon>Sclerotiniaceae</taxon>
        <taxon>Botrytis</taxon>
    </lineage>
</organism>
<evidence type="ECO:0000256" key="1">
    <source>
        <dbReference type="ARBA" id="ARBA00023054"/>
    </source>
</evidence>
<reference evidence="3 4" key="1">
    <citation type="journal article" date="2020" name="Phytopathology">
        <title>A high-quality genome resource of Botrytis fragariae, a new and rapidly spreading fungal pathogen causing strawberry gray mold in the U.S.A.</title>
        <authorList>
            <person name="Wu Y."/>
            <person name="Saski C.A."/>
            <person name="Schnabel G."/>
            <person name="Xiao S."/>
            <person name="Hu M."/>
        </authorList>
    </citation>
    <scope>NUCLEOTIDE SEQUENCE [LARGE SCALE GENOMIC DNA]</scope>
    <source>
        <strain evidence="3 4">BVB16</strain>
    </source>
</reference>
<feature type="compositionally biased region" description="Acidic residues" evidence="2">
    <location>
        <begin position="163"/>
        <end position="172"/>
    </location>
</feature>
<gene>
    <name evidence="3" type="ORF">Bfra_010680</name>
</gene>
<feature type="compositionally biased region" description="Basic residues" evidence="2">
    <location>
        <begin position="69"/>
        <end position="78"/>
    </location>
</feature>
<keyword evidence="1" id="KW-0175">Coiled coil</keyword>
<feature type="region of interest" description="Disordered" evidence="2">
    <location>
        <begin position="258"/>
        <end position="343"/>
    </location>
</feature>
<dbReference type="EMBL" id="JABFCT010000028">
    <property type="protein sequence ID" value="KAF5867711.1"/>
    <property type="molecule type" value="Genomic_DNA"/>
</dbReference>
<dbReference type="InterPro" id="IPR025066">
    <property type="entry name" value="CCDC174-like"/>
</dbReference>